<keyword evidence="2" id="KW-1185">Reference proteome</keyword>
<dbReference type="AlphaFoldDB" id="A0A165C4U8"/>
<protein>
    <submittedName>
        <fullName evidence="1">Uncharacterized protein</fullName>
    </submittedName>
</protein>
<dbReference type="Proteomes" id="UP000077266">
    <property type="component" value="Unassembled WGS sequence"/>
</dbReference>
<dbReference type="EMBL" id="KV426365">
    <property type="protein sequence ID" value="KZV81822.1"/>
    <property type="molecule type" value="Genomic_DNA"/>
</dbReference>
<evidence type="ECO:0000313" key="2">
    <source>
        <dbReference type="Proteomes" id="UP000077266"/>
    </source>
</evidence>
<accession>A0A165C4U8</accession>
<organism evidence="1 2">
    <name type="scientific">Exidia glandulosa HHB12029</name>
    <dbReference type="NCBI Taxonomy" id="1314781"/>
    <lineage>
        <taxon>Eukaryota</taxon>
        <taxon>Fungi</taxon>
        <taxon>Dikarya</taxon>
        <taxon>Basidiomycota</taxon>
        <taxon>Agaricomycotina</taxon>
        <taxon>Agaricomycetes</taxon>
        <taxon>Auriculariales</taxon>
        <taxon>Exidiaceae</taxon>
        <taxon>Exidia</taxon>
    </lineage>
</organism>
<proteinExistence type="predicted"/>
<gene>
    <name evidence="1" type="ORF">EXIGLDRAFT_363632</name>
</gene>
<name>A0A165C4U8_EXIGL</name>
<dbReference type="InParanoid" id="A0A165C4U8"/>
<sequence length="77" mass="8274">MRQSPVTVTTSPTILRGWLLPGLAAQGPGEQAVLATARAGVLMDCHRSGHRCPIVCVLPVKSVAVCYHGPLERRMRV</sequence>
<reference evidence="1 2" key="1">
    <citation type="journal article" date="2016" name="Mol. Biol. Evol.">
        <title>Comparative Genomics of Early-Diverging Mushroom-Forming Fungi Provides Insights into the Origins of Lignocellulose Decay Capabilities.</title>
        <authorList>
            <person name="Nagy L.G."/>
            <person name="Riley R."/>
            <person name="Tritt A."/>
            <person name="Adam C."/>
            <person name="Daum C."/>
            <person name="Floudas D."/>
            <person name="Sun H."/>
            <person name="Yadav J.S."/>
            <person name="Pangilinan J."/>
            <person name="Larsson K.H."/>
            <person name="Matsuura K."/>
            <person name="Barry K."/>
            <person name="Labutti K."/>
            <person name="Kuo R."/>
            <person name="Ohm R.A."/>
            <person name="Bhattacharya S.S."/>
            <person name="Shirouzu T."/>
            <person name="Yoshinaga Y."/>
            <person name="Martin F.M."/>
            <person name="Grigoriev I.V."/>
            <person name="Hibbett D.S."/>
        </authorList>
    </citation>
    <scope>NUCLEOTIDE SEQUENCE [LARGE SCALE GENOMIC DNA]</scope>
    <source>
        <strain evidence="1 2">HHB12029</strain>
    </source>
</reference>
<evidence type="ECO:0000313" key="1">
    <source>
        <dbReference type="EMBL" id="KZV81822.1"/>
    </source>
</evidence>